<dbReference type="InterPro" id="IPR007110">
    <property type="entry name" value="Ig-like_dom"/>
</dbReference>
<feature type="region of interest" description="Disordered" evidence="5">
    <location>
        <begin position="324"/>
        <end position="345"/>
    </location>
</feature>
<dbReference type="SUPFAM" id="SSF48726">
    <property type="entry name" value="Immunoglobulin"/>
    <property type="match status" value="1"/>
</dbReference>
<dbReference type="Gene3D" id="3.80.10.10">
    <property type="entry name" value="Ribonuclease Inhibitor"/>
    <property type="match status" value="1"/>
</dbReference>
<sequence>MLSTCWPFCLHSTVHFIPNQRVCSNPGISAVPINVPADTVKLRLEKTLITKVSRAAFYNLSELRFLWLTYNSITSIHPSSFVNLKAIRELRLDGNLLTSFPWEGLRDMPLLQTLSLHNNRLSNLPVHASLFLPNITYLDLSSNRLTILPGELLDLWFPLPGQQGGQAQRRILGLHDNPWLCDCQISMLMSLSTSLGSPVVLVDKLMCSRSLGKSGMLLTQAELSRCMRPSVQPAATRVISPLGSNVILRCDATGYPTPTLTWIKTSAYTVLQESPRVGVRWSVISLNGLSYKDAGEYRCQARNMAGISEAPIKLKVMGVTRLSLSKKKSQKTPSRSLSKHKKTYQTPATTITPSVKENHMNTTLFNNKAQKAHSLKMFKVDKDIKRHKMIATSAKKNTPSAIKSIPESYDKSSNTLGKLAKAKTVLFFLFVCFFVPGCEHVYIDCKVEFFRQRLLLGNSNVIKARSEDEKQINLKEIAHHLQTTPSSCSKKRTPFTRTSTATELLYKAPARSNYGFSVLPKDTSTCRGVGIEP</sequence>
<keyword evidence="8" id="KW-1185">Reference proteome</keyword>
<evidence type="ECO:0000259" key="6">
    <source>
        <dbReference type="PROSITE" id="PS50835"/>
    </source>
</evidence>
<evidence type="ECO:0000256" key="1">
    <source>
        <dbReference type="ARBA" id="ARBA00022614"/>
    </source>
</evidence>
<dbReference type="Ensembl" id="ENSAPET00000010927.1">
    <property type="protein sequence ID" value="ENSAPEP00000010638.1"/>
    <property type="gene ID" value="ENSAPEG00000007633.1"/>
</dbReference>
<dbReference type="InterPro" id="IPR050467">
    <property type="entry name" value="LRFN"/>
</dbReference>
<dbReference type="PROSITE" id="PS51450">
    <property type="entry name" value="LRR"/>
    <property type="match status" value="2"/>
</dbReference>
<evidence type="ECO:0000256" key="4">
    <source>
        <dbReference type="ARBA" id="ARBA00023157"/>
    </source>
</evidence>
<dbReference type="Pfam" id="PF13927">
    <property type="entry name" value="Ig_3"/>
    <property type="match status" value="1"/>
</dbReference>
<protein>
    <submittedName>
        <fullName evidence="7">Leucine-rich repeat, immunoglobulin-like and transmembrane domains 3b</fullName>
    </submittedName>
</protein>
<keyword evidence="1" id="KW-0433">Leucine-rich repeat</keyword>
<dbReference type="SMART" id="SM00369">
    <property type="entry name" value="LRR_TYP"/>
    <property type="match status" value="4"/>
</dbReference>
<dbReference type="InterPro" id="IPR003598">
    <property type="entry name" value="Ig_sub2"/>
</dbReference>
<dbReference type="InterPro" id="IPR036179">
    <property type="entry name" value="Ig-like_dom_sf"/>
</dbReference>
<dbReference type="SMART" id="SM00408">
    <property type="entry name" value="IGc2"/>
    <property type="match status" value="1"/>
</dbReference>
<evidence type="ECO:0000256" key="2">
    <source>
        <dbReference type="ARBA" id="ARBA00022729"/>
    </source>
</evidence>
<reference evidence="7" key="2">
    <citation type="submission" date="2025-08" db="UniProtKB">
        <authorList>
            <consortium name="Ensembl"/>
        </authorList>
    </citation>
    <scope>IDENTIFICATION</scope>
</reference>
<dbReference type="PROSITE" id="PS50835">
    <property type="entry name" value="IG_LIKE"/>
    <property type="match status" value="1"/>
</dbReference>
<evidence type="ECO:0000313" key="8">
    <source>
        <dbReference type="Proteomes" id="UP000265080"/>
    </source>
</evidence>
<dbReference type="SMART" id="SM00409">
    <property type="entry name" value="IG"/>
    <property type="match status" value="1"/>
</dbReference>
<dbReference type="PANTHER" id="PTHR45842">
    <property type="entry name" value="SYNAPTIC ADHESION-LIKE MOLECULE SALM"/>
    <property type="match status" value="1"/>
</dbReference>
<accession>A0A3P8SDG3</accession>
<dbReference type="SUPFAM" id="SSF52058">
    <property type="entry name" value="L domain-like"/>
    <property type="match status" value="1"/>
</dbReference>
<feature type="domain" description="Ig-like" evidence="6">
    <location>
        <begin position="229"/>
        <end position="315"/>
    </location>
</feature>
<dbReference type="Gene3D" id="2.60.40.10">
    <property type="entry name" value="Immunoglobulins"/>
    <property type="match status" value="1"/>
</dbReference>
<dbReference type="AlphaFoldDB" id="A0A3P8SDG3"/>
<name>A0A3P8SDG3_AMPPE</name>
<dbReference type="GeneTree" id="ENSGT00940000156627"/>
<proteinExistence type="predicted"/>
<dbReference type="InterPro" id="IPR001611">
    <property type="entry name" value="Leu-rich_rpt"/>
</dbReference>
<evidence type="ECO:0000313" key="7">
    <source>
        <dbReference type="Ensembl" id="ENSAPEP00000010638.1"/>
    </source>
</evidence>
<reference evidence="7" key="3">
    <citation type="submission" date="2025-09" db="UniProtKB">
        <authorList>
            <consortium name="Ensembl"/>
        </authorList>
    </citation>
    <scope>IDENTIFICATION</scope>
</reference>
<dbReference type="InterPro" id="IPR032675">
    <property type="entry name" value="LRR_dom_sf"/>
</dbReference>
<dbReference type="InterPro" id="IPR003591">
    <property type="entry name" value="Leu-rich_rpt_typical-subtyp"/>
</dbReference>
<reference evidence="7 8" key="1">
    <citation type="submission" date="2018-03" db="EMBL/GenBank/DDBJ databases">
        <title>Finding Nemo's genes: A chromosome-scale reference assembly of the genome of the orange clownfish Amphiprion percula.</title>
        <authorList>
            <person name="Lehmann R."/>
        </authorList>
    </citation>
    <scope>NUCLEOTIDE SEQUENCE</scope>
</reference>
<dbReference type="PANTHER" id="PTHR45842:SF8">
    <property type="entry name" value="LEUCINE-RICH REPEAT, IMMUNOGLOBULIN-LIKE DOMAIN AND TRANSMEMBRANE DOMAIN-CONTAINING PROTEIN 3"/>
    <property type="match status" value="1"/>
</dbReference>
<dbReference type="InterPro" id="IPR013783">
    <property type="entry name" value="Ig-like_fold"/>
</dbReference>
<dbReference type="Proteomes" id="UP000265080">
    <property type="component" value="Chromosome 18"/>
</dbReference>
<keyword evidence="4" id="KW-1015">Disulfide bond</keyword>
<dbReference type="OMA" id="LLMCSRS"/>
<dbReference type="STRING" id="161767.ENSAPEP00000010638"/>
<evidence type="ECO:0000256" key="5">
    <source>
        <dbReference type="SAM" id="MobiDB-lite"/>
    </source>
</evidence>
<keyword evidence="2" id="KW-0732">Signal</keyword>
<dbReference type="InterPro" id="IPR003599">
    <property type="entry name" value="Ig_sub"/>
</dbReference>
<organism evidence="7 8">
    <name type="scientific">Amphiprion percula</name>
    <name type="common">Orange clownfish</name>
    <name type="synonym">Lutjanus percula</name>
    <dbReference type="NCBI Taxonomy" id="161767"/>
    <lineage>
        <taxon>Eukaryota</taxon>
        <taxon>Metazoa</taxon>
        <taxon>Chordata</taxon>
        <taxon>Craniata</taxon>
        <taxon>Vertebrata</taxon>
        <taxon>Euteleostomi</taxon>
        <taxon>Actinopterygii</taxon>
        <taxon>Neopterygii</taxon>
        <taxon>Teleostei</taxon>
        <taxon>Neoteleostei</taxon>
        <taxon>Acanthomorphata</taxon>
        <taxon>Ovalentaria</taxon>
        <taxon>Pomacentridae</taxon>
        <taxon>Amphiprion</taxon>
    </lineage>
</organism>
<evidence type="ECO:0000256" key="3">
    <source>
        <dbReference type="ARBA" id="ARBA00022737"/>
    </source>
</evidence>
<dbReference type="Pfam" id="PF13855">
    <property type="entry name" value="LRR_8"/>
    <property type="match status" value="2"/>
</dbReference>
<keyword evidence="3" id="KW-0677">Repeat</keyword>